<dbReference type="EMBL" id="PYGK01000015">
    <property type="protein sequence ID" value="PSL24416.1"/>
    <property type="molecule type" value="Genomic_DNA"/>
</dbReference>
<accession>A0A2P8FRS2</accession>
<name>A0A2P8FRS2_9BACT</name>
<dbReference type="RefSeq" id="WP_106604978.1">
    <property type="nucleotide sequence ID" value="NZ_PYGK01000015.1"/>
</dbReference>
<evidence type="ECO:0000313" key="1">
    <source>
        <dbReference type="EMBL" id="PSL24416.1"/>
    </source>
</evidence>
<protein>
    <submittedName>
        <fullName evidence="1">Uncharacterized protein</fullName>
    </submittedName>
</protein>
<keyword evidence="2" id="KW-1185">Reference proteome</keyword>
<evidence type="ECO:0000313" key="2">
    <source>
        <dbReference type="Proteomes" id="UP000240978"/>
    </source>
</evidence>
<dbReference type="Pfam" id="PF18928">
    <property type="entry name" value="DUF5677"/>
    <property type="match status" value="1"/>
</dbReference>
<dbReference type="Proteomes" id="UP000240978">
    <property type="component" value="Unassembled WGS sequence"/>
</dbReference>
<proteinExistence type="predicted"/>
<sequence length="321" mass="36825">MNKTYNYRPGNGSDEDVFRVTARKIEEMSRTKDLNSLREVVANTIFNLRHLINAMHSRKIRIKPWMEQLEVLLVKMSLHASSINELSKATPLSRDDSASFIDISSSYILSRALLENYLMFFYLYMLPKDDEEAQCHNLLYKLSGLCNRQKYQVSLAPNILKKEKEFQEIITLRKLLEKNGYFQQFSEKEKKGLLGSSPKASPYSWGQLIDQSHLKGEHFSSSWKMYSNHAHSEYIGSMQLISYFQDTEALTHTIFHNLEATLLVLAVAITDLLNLFPELIPVFDVEIDTIGKSFIHCWSVVGLRKNINSGQPSVDPSSEGC</sequence>
<organism evidence="1 2">
    <name type="scientific">Chitinophaga ginsengisoli</name>
    <dbReference type="NCBI Taxonomy" id="363837"/>
    <lineage>
        <taxon>Bacteria</taxon>
        <taxon>Pseudomonadati</taxon>
        <taxon>Bacteroidota</taxon>
        <taxon>Chitinophagia</taxon>
        <taxon>Chitinophagales</taxon>
        <taxon>Chitinophagaceae</taxon>
        <taxon>Chitinophaga</taxon>
    </lineage>
</organism>
<gene>
    <name evidence="1" type="ORF">CLV42_1152</name>
</gene>
<dbReference type="InterPro" id="IPR043733">
    <property type="entry name" value="DUF5677"/>
</dbReference>
<dbReference type="OrthoDB" id="673806at2"/>
<comment type="caution">
    <text evidence="1">The sequence shown here is derived from an EMBL/GenBank/DDBJ whole genome shotgun (WGS) entry which is preliminary data.</text>
</comment>
<reference evidence="1 2" key="1">
    <citation type="submission" date="2018-03" db="EMBL/GenBank/DDBJ databases">
        <title>Genomic Encyclopedia of Archaeal and Bacterial Type Strains, Phase II (KMG-II): from individual species to whole genera.</title>
        <authorList>
            <person name="Goeker M."/>
        </authorList>
    </citation>
    <scope>NUCLEOTIDE SEQUENCE [LARGE SCALE GENOMIC DNA]</scope>
    <source>
        <strain evidence="1 2">DSM 18107</strain>
    </source>
</reference>
<dbReference type="AlphaFoldDB" id="A0A2P8FRS2"/>